<dbReference type="AlphaFoldDB" id="A0A246WLY4"/>
<accession>A0A246WLY4</accession>
<dbReference type="SUPFAM" id="SSF53756">
    <property type="entry name" value="UDP-Glycosyltransferase/glycogen phosphorylase"/>
    <property type="match status" value="1"/>
</dbReference>
<gene>
    <name evidence="2" type="ORF">CEJ42_19725</name>
</gene>
<evidence type="ECO:0000313" key="2">
    <source>
        <dbReference type="EMBL" id="OWY27288.1"/>
    </source>
</evidence>
<dbReference type="CDD" id="cd03794">
    <property type="entry name" value="GT4_WbuB-like"/>
    <property type="match status" value="1"/>
</dbReference>
<dbReference type="PANTHER" id="PTHR12526">
    <property type="entry name" value="GLYCOSYLTRANSFERASE"/>
    <property type="match status" value="1"/>
</dbReference>
<dbReference type="Proteomes" id="UP000197596">
    <property type="component" value="Unassembled WGS sequence"/>
</dbReference>
<dbReference type="GO" id="GO:0016757">
    <property type="term" value="F:glycosyltransferase activity"/>
    <property type="evidence" value="ECO:0007669"/>
    <property type="project" value="UniProtKB-ARBA"/>
</dbReference>
<dbReference type="Gene3D" id="3.40.50.2000">
    <property type="entry name" value="Glycogen Phosphorylase B"/>
    <property type="match status" value="2"/>
</dbReference>
<dbReference type="InterPro" id="IPR028098">
    <property type="entry name" value="Glyco_trans_4-like_N"/>
</dbReference>
<sequence length="416" mass="46030">MRILVVSQYFWPENFRINDLAKEWVQRGHEVTVLTGLPNYPDGKVFDAYRYQPTAFTRYEGARVIRVPLAPRSSGPARLALNYLSFLVSGVVLGPWYLRGVKADVVFVFEPSPATVGLPAVWLGKIKKAPVVFWALDLWPETLAAVGVVRSPRILGWVGHMMRFIYKRCTLVLGQSRSFQESIAKYCDSPRKIRYFPSWAENLFMDQAAPPAPEIPGLDKGFTVVFAGNIGEAQDMPAVLDAVQLIDDPSIRWIIVGDGRKSAWLQSEISKRGLQDKVLLPGRFPVERMPSFYAHADALLVSLKRDPVFSMTIPGKVQSYLMAGIPLLGMLDGEGAAVIREAAAGLTCDAGDGPGLAKAVLALAAMSPEERRQLGLNGQLYAQKEFGRVQLMDRLEALLSEAVRISKADDVRENQI</sequence>
<evidence type="ECO:0000313" key="3">
    <source>
        <dbReference type="Proteomes" id="UP000197596"/>
    </source>
</evidence>
<feature type="domain" description="Glycosyltransferase subfamily 4-like N-terminal" evidence="1">
    <location>
        <begin position="16"/>
        <end position="198"/>
    </location>
</feature>
<dbReference type="Pfam" id="PF13692">
    <property type="entry name" value="Glyco_trans_1_4"/>
    <property type="match status" value="1"/>
</dbReference>
<reference evidence="2 3" key="1">
    <citation type="submission" date="2017-06" db="EMBL/GenBank/DDBJ databases">
        <title>Herbaspirillum phytohormonus sp. nov., isolated from the root nodule of Robinia pseudoacacia in lead-zinc mine.</title>
        <authorList>
            <person name="Fan M."/>
            <person name="Lin Y."/>
        </authorList>
    </citation>
    <scope>NUCLEOTIDE SEQUENCE [LARGE SCALE GENOMIC DNA]</scope>
    <source>
        <strain evidence="2 3">HZ10</strain>
    </source>
</reference>
<dbReference type="RefSeq" id="WP_088752244.1">
    <property type="nucleotide sequence ID" value="NZ_NJGU01000011.1"/>
</dbReference>
<organism evidence="2 3">
    <name type="scientific">Herbaspirillum robiniae</name>
    <dbReference type="NCBI Taxonomy" id="2014887"/>
    <lineage>
        <taxon>Bacteria</taxon>
        <taxon>Pseudomonadati</taxon>
        <taxon>Pseudomonadota</taxon>
        <taxon>Betaproteobacteria</taxon>
        <taxon>Burkholderiales</taxon>
        <taxon>Oxalobacteraceae</taxon>
        <taxon>Herbaspirillum</taxon>
    </lineage>
</organism>
<protein>
    <submittedName>
        <fullName evidence="2">Glycosyltransferase WbuB</fullName>
    </submittedName>
</protein>
<keyword evidence="2" id="KW-0808">Transferase</keyword>
<comment type="caution">
    <text evidence="2">The sequence shown here is derived from an EMBL/GenBank/DDBJ whole genome shotgun (WGS) entry which is preliminary data.</text>
</comment>
<dbReference type="Pfam" id="PF13579">
    <property type="entry name" value="Glyco_trans_4_4"/>
    <property type="match status" value="1"/>
</dbReference>
<name>A0A246WLY4_9BURK</name>
<dbReference type="EMBL" id="NJGU01000011">
    <property type="protein sequence ID" value="OWY27288.1"/>
    <property type="molecule type" value="Genomic_DNA"/>
</dbReference>
<evidence type="ECO:0000259" key="1">
    <source>
        <dbReference type="Pfam" id="PF13579"/>
    </source>
</evidence>
<proteinExistence type="predicted"/>